<proteinExistence type="predicted"/>
<evidence type="ECO:0000313" key="2">
    <source>
        <dbReference type="EMBL" id="SNX95418.1"/>
    </source>
</evidence>
<organism evidence="2 3">
    <name type="scientific">Geodermatophilus sabuli</name>
    <dbReference type="NCBI Taxonomy" id="1564158"/>
    <lineage>
        <taxon>Bacteria</taxon>
        <taxon>Bacillati</taxon>
        <taxon>Actinomycetota</taxon>
        <taxon>Actinomycetes</taxon>
        <taxon>Geodermatophilales</taxon>
        <taxon>Geodermatophilaceae</taxon>
        <taxon>Geodermatophilus</taxon>
    </lineage>
</organism>
<dbReference type="RefSeq" id="WP_097205355.1">
    <property type="nucleotide sequence ID" value="NZ_JACHXB010000003.1"/>
</dbReference>
<dbReference type="EMBL" id="OBDO01000002">
    <property type="protein sequence ID" value="SNX95418.1"/>
    <property type="molecule type" value="Genomic_DNA"/>
</dbReference>
<reference evidence="2 3" key="1">
    <citation type="submission" date="2017-09" db="EMBL/GenBank/DDBJ databases">
        <authorList>
            <person name="Ehlers B."/>
            <person name="Leendertz F.H."/>
        </authorList>
    </citation>
    <scope>NUCLEOTIDE SEQUENCE [LARGE SCALE GENOMIC DNA]</scope>
    <source>
        <strain evidence="2 3">DSM 46844</strain>
    </source>
</reference>
<evidence type="ECO:0000313" key="3">
    <source>
        <dbReference type="Proteomes" id="UP000219514"/>
    </source>
</evidence>
<dbReference type="AlphaFoldDB" id="A0A285E8H8"/>
<keyword evidence="3" id="KW-1185">Reference proteome</keyword>
<name>A0A285E8H8_9ACTN</name>
<dbReference type="InterPro" id="IPR025159">
    <property type="entry name" value="AbiEi_N"/>
</dbReference>
<dbReference type="Proteomes" id="UP000219514">
    <property type="component" value="Unassembled WGS sequence"/>
</dbReference>
<feature type="domain" description="AbiEi antitoxin N-terminal" evidence="1">
    <location>
        <begin position="5"/>
        <end position="49"/>
    </location>
</feature>
<dbReference type="Pfam" id="PF13338">
    <property type="entry name" value="AbiEi_4"/>
    <property type="match status" value="1"/>
</dbReference>
<dbReference type="OrthoDB" id="5517693at2"/>
<protein>
    <submittedName>
        <fullName evidence="2">Transcriptional regulator, AbiEi antitoxin, Type IV TA system</fullName>
    </submittedName>
</protein>
<gene>
    <name evidence="2" type="ORF">SAMN06893097_102114</name>
</gene>
<sequence length="335" mass="36663">MHPALETLADRRFGVFTAAEARRAGYRPDEIRSALGSGRWHRLRRGVYVDAGRWATVRDDVRSRHLVESVAVVLSLGSGPVLSHSSAARVHRMLVPAAAGEDVRLTDEAQWREGRGYRVARASLPADDVLRLAAFSVTTPARTLVDCAREWALVDAVVAIDEALQSRRVNRALLVAGVLGARHRPGVGAAARAVHLADGRSESPLESRGRLVLLGNGLPRPELQVELHDARGFVARVDAWYEEAAVAVEFDGRVKYLEPRGGRAPGEVLWLEKRREDRIRDLDVRVVRVAQDDVTAGGRLVTARLRELLARRLAGPRRFTVVRTPEPGSGQAGAA</sequence>
<accession>A0A285E8H8</accession>
<evidence type="ECO:0000259" key="1">
    <source>
        <dbReference type="Pfam" id="PF13338"/>
    </source>
</evidence>